<dbReference type="Gramene" id="ERN12966">
    <property type="protein sequence ID" value="ERN12966"/>
    <property type="gene ID" value="AMTR_s00040p00029220"/>
</dbReference>
<accession>W1PYD8</accession>
<name>W1PYD8_AMBTC</name>
<keyword evidence="2" id="KW-1185">Reference proteome</keyword>
<protein>
    <submittedName>
        <fullName evidence="1">Uncharacterized protein</fullName>
    </submittedName>
</protein>
<dbReference type="EMBL" id="KI392591">
    <property type="protein sequence ID" value="ERN12966.1"/>
    <property type="molecule type" value="Genomic_DNA"/>
</dbReference>
<evidence type="ECO:0000313" key="2">
    <source>
        <dbReference type="Proteomes" id="UP000017836"/>
    </source>
</evidence>
<dbReference type="Proteomes" id="UP000017836">
    <property type="component" value="Unassembled WGS sequence"/>
</dbReference>
<dbReference type="HOGENOM" id="CLU_2545653_0_0_1"/>
<sequence length="83" mass="8692">MVGNGSTGKRATLDPSSLVLQHTKVIYSSTGGKKEHTRAFCSWQAQLSVDLEGATSIGISAAREEFHKTGTAWKEGGGGGNLQ</sequence>
<gene>
    <name evidence="1" type="ORF">AMTR_s00040p00029220</name>
</gene>
<organism evidence="1 2">
    <name type="scientific">Amborella trichopoda</name>
    <dbReference type="NCBI Taxonomy" id="13333"/>
    <lineage>
        <taxon>Eukaryota</taxon>
        <taxon>Viridiplantae</taxon>
        <taxon>Streptophyta</taxon>
        <taxon>Embryophyta</taxon>
        <taxon>Tracheophyta</taxon>
        <taxon>Spermatophyta</taxon>
        <taxon>Magnoliopsida</taxon>
        <taxon>Amborellales</taxon>
        <taxon>Amborellaceae</taxon>
        <taxon>Amborella</taxon>
    </lineage>
</organism>
<dbReference type="AlphaFoldDB" id="W1PYD8"/>
<reference evidence="2" key="1">
    <citation type="journal article" date="2013" name="Science">
        <title>The Amborella genome and the evolution of flowering plants.</title>
        <authorList>
            <consortium name="Amborella Genome Project"/>
        </authorList>
    </citation>
    <scope>NUCLEOTIDE SEQUENCE [LARGE SCALE GENOMIC DNA]</scope>
</reference>
<proteinExistence type="predicted"/>
<evidence type="ECO:0000313" key="1">
    <source>
        <dbReference type="EMBL" id="ERN12966.1"/>
    </source>
</evidence>